<protein>
    <submittedName>
        <fullName evidence="10">DNA-binding response regulator, OmpR family, contains REC and winged-helix (WHTH) domain</fullName>
    </submittedName>
</protein>
<keyword evidence="1 6" id="KW-0597">Phosphoprotein</keyword>
<dbReference type="PROSITE" id="PS50110">
    <property type="entry name" value="RESPONSE_REGULATORY"/>
    <property type="match status" value="1"/>
</dbReference>
<evidence type="ECO:0000256" key="5">
    <source>
        <dbReference type="ARBA" id="ARBA00023163"/>
    </source>
</evidence>
<evidence type="ECO:0000256" key="7">
    <source>
        <dbReference type="PROSITE-ProRule" id="PRU01091"/>
    </source>
</evidence>
<dbReference type="GO" id="GO:0005829">
    <property type="term" value="C:cytosol"/>
    <property type="evidence" value="ECO:0007669"/>
    <property type="project" value="TreeGrafter"/>
</dbReference>
<evidence type="ECO:0000256" key="6">
    <source>
        <dbReference type="PROSITE-ProRule" id="PRU00169"/>
    </source>
</evidence>
<accession>A0A1G6VUS3</accession>
<reference evidence="11" key="1">
    <citation type="submission" date="2016-10" db="EMBL/GenBank/DDBJ databases">
        <authorList>
            <person name="Varghese N."/>
            <person name="Submissions S."/>
        </authorList>
    </citation>
    <scope>NUCLEOTIDE SEQUENCE [LARGE SCALE GENOMIC DNA]</scope>
    <source>
        <strain evidence="11">DSM 25811 / CCM 8410 / LMG 26954 / E90</strain>
    </source>
</reference>
<feature type="domain" description="Response regulatory" evidence="8">
    <location>
        <begin position="2"/>
        <end position="116"/>
    </location>
</feature>
<dbReference type="Pfam" id="PF00072">
    <property type="entry name" value="Response_reg"/>
    <property type="match status" value="1"/>
</dbReference>
<dbReference type="GO" id="GO:0000976">
    <property type="term" value="F:transcription cis-regulatory region binding"/>
    <property type="evidence" value="ECO:0007669"/>
    <property type="project" value="TreeGrafter"/>
</dbReference>
<dbReference type="GO" id="GO:0006355">
    <property type="term" value="P:regulation of DNA-templated transcription"/>
    <property type="evidence" value="ECO:0007669"/>
    <property type="project" value="InterPro"/>
</dbReference>
<evidence type="ECO:0000256" key="2">
    <source>
        <dbReference type="ARBA" id="ARBA00023012"/>
    </source>
</evidence>
<dbReference type="SUPFAM" id="SSF52172">
    <property type="entry name" value="CheY-like"/>
    <property type="match status" value="1"/>
</dbReference>
<dbReference type="InterPro" id="IPR001867">
    <property type="entry name" value="OmpR/PhoB-type_DNA-bd"/>
</dbReference>
<evidence type="ECO:0000256" key="1">
    <source>
        <dbReference type="ARBA" id="ARBA00022553"/>
    </source>
</evidence>
<dbReference type="Pfam" id="PF00486">
    <property type="entry name" value="Trans_reg_C"/>
    <property type="match status" value="1"/>
</dbReference>
<proteinExistence type="predicted"/>
<keyword evidence="2" id="KW-0902">Two-component regulatory system</keyword>
<evidence type="ECO:0000313" key="11">
    <source>
        <dbReference type="Proteomes" id="UP000198757"/>
    </source>
</evidence>
<dbReference type="Gene3D" id="3.40.50.2300">
    <property type="match status" value="1"/>
</dbReference>
<dbReference type="EMBL" id="FMZO01000010">
    <property type="protein sequence ID" value="SDD56575.1"/>
    <property type="molecule type" value="Genomic_DNA"/>
</dbReference>
<dbReference type="PANTHER" id="PTHR48111:SF22">
    <property type="entry name" value="REGULATOR OF RPOS"/>
    <property type="match status" value="1"/>
</dbReference>
<evidence type="ECO:0000259" key="9">
    <source>
        <dbReference type="PROSITE" id="PS51755"/>
    </source>
</evidence>
<dbReference type="SMART" id="SM00448">
    <property type="entry name" value="REC"/>
    <property type="match status" value="1"/>
</dbReference>
<evidence type="ECO:0000256" key="4">
    <source>
        <dbReference type="ARBA" id="ARBA00023125"/>
    </source>
</evidence>
<dbReference type="Gene3D" id="6.10.250.690">
    <property type="match status" value="1"/>
</dbReference>
<dbReference type="Proteomes" id="UP000198757">
    <property type="component" value="Unassembled WGS sequence"/>
</dbReference>
<keyword evidence="4 7" id="KW-0238">DNA-binding</keyword>
<feature type="modified residue" description="4-aspartylphosphate" evidence="6">
    <location>
        <position position="51"/>
    </location>
</feature>
<dbReference type="InterPro" id="IPR011006">
    <property type="entry name" value="CheY-like_superfamily"/>
</dbReference>
<dbReference type="SMART" id="SM00862">
    <property type="entry name" value="Trans_reg_C"/>
    <property type="match status" value="1"/>
</dbReference>
<dbReference type="Gene3D" id="1.10.10.10">
    <property type="entry name" value="Winged helix-like DNA-binding domain superfamily/Winged helix DNA-binding domain"/>
    <property type="match status" value="1"/>
</dbReference>
<keyword evidence="5" id="KW-0804">Transcription</keyword>
<organism evidence="10 11">
    <name type="scientific">Niabella drilacis (strain DSM 25811 / CCM 8410 / CCUG 62505 / LMG 26954 / E90)</name>
    <dbReference type="NCBI Taxonomy" id="1285928"/>
    <lineage>
        <taxon>Bacteria</taxon>
        <taxon>Pseudomonadati</taxon>
        <taxon>Bacteroidota</taxon>
        <taxon>Chitinophagia</taxon>
        <taxon>Chitinophagales</taxon>
        <taxon>Chitinophagaceae</taxon>
        <taxon>Niabella</taxon>
    </lineage>
</organism>
<dbReference type="InterPro" id="IPR036388">
    <property type="entry name" value="WH-like_DNA-bd_sf"/>
</dbReference>
<gene>
    <name evidence="10" type="ORF">SAMN04487894_110137</name>
</gene>
<evidence type="ECO:0000256" key="3">
    <source>
        <dbReference type="ARBA" id="ARBA00023015"/>
    </source>
</evidence>
<evidence type="ECO:0000259" key="8">
    <source>
        <dbReference type="PROSITE" id="PS50110"/>
    </source>
</evidence>
<dbReference type="SUPFAM" id="SSF46894">
    <property type="entry name" value="C-terminal effector domain of the bipartite response regulators"/>
    <property type="match status" value="1"/>
</dbReference>
<dbReference type="STRING" id="1285928.SAMN04487894_110137"/>
<evidence type="ECO:0000313" key="10">
    <source>
        <dbReference type="EMBL" id="SDD56575.1"/>
    </source>
</evidence>
<keyword evidence="3" id="KW-0805">Transcription regulation</keyword>
<keyword evidence="11" id="KW-1185">Reference proteome</keyword>
<dbReference type="CDD" id="cd00383">
    <property type="entry name" value="trans_reg_C"/>
    <property type="match status" value="1"/>
</dbReference>
<dbReference type="PANTHER" id="PTHR48111">
    <property type="entry name" value="REGULATOR OF RPOS"/>
    <property type="match status" value="1"/>
</dbReference>
<sequence length="224" mass="25542">MKILIVEDNSALSASVRDYLEAEHFICTCAFGVDDAREKLSLFTYDFVLLDMMLPDGDGLELLRFIKTEKIIANILIISARDALDDKIKGLEGGADDYITKPFHLPELHARLRAMYRRNSLQGSHIITANEIELNTNTIEARVHAVLLDITPKEFDLLLYFIVNKDRVLSRQAIATHLWGDYTDNLANFDFIYQHIKNLRKKIAAAGGNDYIETVYGLGYRFKL</sequence>
<dbReference type="PROSITE" id="PS51755">
    <property type="entry name" value="OMPR_PHOB"/>
    <property type="match status" value="1"/>
</dbReference>
<dbReference type="RefSeq" id="WP_090391491.1">
    <property type="nucleotide sequence ID" value="NZ_FMZO01000010.1"/>
</dbReference>
<dbReference type="InterPro" id="IPR001789">
    <property type="entry name" value="Sig_transdc_resp-reg_receiver"/>
</dbReference>
<feature type="DNA-binding region" description="OmpR/PhoB-type" evidence="7">
    <location>
        <begin position="124"/>
        <end position="224"/>
    </location>
</feature>
<dbReference type="InterPro" id="IPR039420">
    <property type="entry name" value="WalR-like"/>
</dbReference>
<name>A0A1G6VUS3_NIADE</name>
<dbReference type="AlphaFoldDB" id="A0A1G6VUS3"/>
<dbReference type="OrthoDB" id="9790442at2"/>
<dbReference type="GO" id="GO:0000156">
    <property type="term" value="F:phosphorelay response regulator activity"/>
    <property type="evidence" value="ECO:0007669"/>
    <property type="project" value="TreeGrafter"/>
</dbReference>
<dbReference type="InterPro" id="IPR016032">
    <property type="entry name" value="Sig_transdc_resp-reg_C-effctor"/>
</dbReference>
<dbReference type="GO" id="GO:0032993">
    <property type="term" value="C:protein-DNA complex"/>
    <property type="evidence" value="ECO:0007669"/>
    <property type="project" value="TreeGrafter"/>
</dbReference>
<feature type="domain" description="OmpR/PhoB-type" evidence="9">
    <location>
        <begin position="124"/>
        <end position="224"/>
    </location>
</feature>